<evidence type="ECO:0000256" key="7">
    <source>
        <dbReference type="ARBA" id="ARBA00048045"/>
    </source>
</evidence>
<dbReference type="HAMAP" id="MF_00972">
    <property type="entry name" value="tRNA_aden_deaminase"/>
    <property type="match status" value="1"/>
</dbReference>
<organism evidence="10 11">
    <name type="scientific">Chelativorans composti</name>
    <dbReference type="NCBI Taxonomy" id="768533"/>
    <lineage>
        <taxon>Bacteria</taxon>
        <taxon>Pseudomonadati</taxon>
        <taxon>Pseudomonadota</taxon>
        <taxon>Alphaproteobacteria</taxon>
        <taxon>Hyphomicrobiales</taxon>
        <taxon>Phyllobacteriaceae</taxon>
        <taxon>Chelativorans</taxon>
    </lineage>
</organism>
<dbReference type="EC" id="3.5.4.33" evidence="8"/>
<dbReference type="InterPro" id="IPR016192">
    <property type="entry name" value="APOBEC/CMP_deaminase_Zn-bd"/>
</dbReference>
<dbReference type="InterPro" id="IPR002125">
    <property type="entry name" value="CMP_dCMP_dom"/>
</dbReference>
<dbReference type="PANTHER" id="PTHR11079:SF202">
    <property type="entry name" value="TRNA-SPECIFIC ADENOSINE DEAMINASE"/>
    <property type="match status" value="1"/>
</dbReference>
<keyword evidence="4 8" id="KW-0479">Metal-binding</keyword>
<protein>
    <recommendedName>
        <fullName evidence="8">tRNA-specific adenosine deaminase</fullName>
        <ecNumber evidence="8">3.5.4.33</ecNumber>
    </recommendedName>
</protein>
<accession>A0ABW5DCX2</accession>
<keyword evidence="5 8" id="KW-0378">Hydrolase</keyword>
<dbReference type="RefSeq" id="WP_345100111.1">
    <property type="nucleotide sequence ID" value="NZ_BAABGS010000073.1"/>
</dbReference>
<evidence type="ECO:0000256" key="3">
    <source>
        <dbReference type="ARBA" id="ARBA00022694"/>
    </source>
</evidence>
<feature type="active site" description="Proton donor" evidence="8">
    <location>
        <position position="59"/>
    </location>
</feature>
<evidence type="ECO:0000256" key="4">
    <source>
        <dbReference type="ARBA" id="ARBA00022723"/>
    </source>
</evidence>
<evidence type="ECO:0000256" key="1">
    <source>
        <dbReference type="ARBA" id="ARBA00010669"/>
    </source>
</evidence>
<dbReference type="PROSITE" id="PS51747">
    <property type="entry name" value="CYT_DCMP_DEAMINASES_2"/>
    <property type="match status" value="1"/>
</dbReference>
<keyword evidence="11" id="KW-1185">Reference proteome</keyword>
<keyword evidence="6 8" id="KW-0862">Zinc</keyword>
<dbReference type="CDD" id="cd01285">
    <property type="entry name" value="nucleoside_deaminase"/>
    <property type="match status" value="1"/>
</dbReference>
<feature type="binding site" evidence="8">
    <location>
        <position position="90"/>
    </location>
    <ligand>
        <name>Zn(2+)</name>
        <dbReference type="ChEBI" id="CHEBI:29105"/>
        <note>catalytic</note>
    </ligand>
</feature>
<comment type="subunit">
    <text evidence="2 8">Homodimer.</text>
</comment>
<reference evidence="11" key="1">
    <citation type="journal article" date="2019" name="Int. J. Syst. Evol. Microbiol.">
        <title>The Global Catalogue of Microorganisms (GCM) 10K type strain sequencing project: providing services to taxonomists for standard genome sequencing and annotation.</title>
        <authorList>
            <consortium name="The Broad Institute Genomics Platform"/>
            <consortium name="The Broad Institute Genome Sequencing Center for Infectious Disease"/>
            <person name="Wu L."/>
            <person name="Ma J."/>
        </authorList>
    </citation>
    <scope>NUCLEOTIDE SEQUENCE [LARGE SCALE GENOMIC DNA]</scope>
    <source>
        <strain evidence="11">KCTC 23707</strain>
    </source>
</reference>
<evidence type="ECO:0000256" key="5">
    <source>
        <dbReference type="ARBA" id="ARBA00022801"/>
    </source>
</evidence>
<proteinExistence type="inferred from homology"/>
<comment type="similarity">
    <text evidence="1">Belongs to the cytidine and deoxycytidylate deaminase family. ADAT2 subfamily.</text>
</comment>
<evidence type="ECO:0000256" key="2">
    <source>
        <dbReference type="ARBA" id="ARBA00011738"/>
    </source>
</evidence>
<dbReference type="EMBL" id="JBHUIR010000005">
    <property type="protein sequence ID" value="MFD2258326.1"/>
    <property type="molecule type" value="Genomic_DNA"/>
</dbReference>
<evidence type="ECO:0000313" key="11">
    <source>
        <dbReference type="Proteomes" id="UP001597373"/>
    </source>
</evidence>
<dbReference type="Gene3D" id="3.40.140.10">
    <property type="entry name" value="Cytidine Deaminase, domain 2"/>
    <property type="match status" value="1"/>
</dbReference>
<sequence length="159" mass="16864">MTKPAGNYVSFMQVALEEARAAAERGEVPVGAAIVRDGEILARAGNRMRELRDPTAHAEMLAIRMACEALGSERLTGADLYVTLEPCAMCAGAISFARINRLYFGASDEKGGGVLHGGRFFSQPTCHHAPEVYDGIGSAEATALLKDFFAARRSSAEGA</sequence>
<name>A0ABW5DCX2_9HYPH</name>
<comment type="catalytic activity">
    <reaction evidence="7 8">
        <text>adenosine(34) in tRNA + H2O + H(+) = inosine(34) in tRNA + NH4(+)</text>
        <dbReference type="Rhea" id="RHEA:43168"/>
        <dbReference type="Rhea" id="RHEA-COMP:10373"/>
        <dbReference type="Rhea" id="RHEA-COMP:10374"/>
        <dbReference type="ChEBI" id="CHEBI:15377"/>
        <dbReference type="ChEBI" id="CHEBI:15378"/>
        <dbReference type="ChEBI" id="CHEBI:28938"/>
        <dbReference type="ChEBI" id="CHEBI:74411"/>
        <dbReference type="ChEBI" id="CHEBI:82852"/>
        <dbReference type="EC" id="3.5.4.33"/>
    </reaction>
</comment>
<feature type="binding site" evidence="8">
    <location>
        <position position="87"/>
    </location>
    <ligand>
        <name>Zn(2+)</name>
        <dbReference type="ChEBI" id="CHEBI:29105"/>
        <note>catalytic</note>
    </ligand>
</feature>
<dbReference type="InterPro" id="IPR016193">
    <property type="entry name" value="Cytidine_deaminase-like"/>
</dbReference>
<evidence type="ECO:0000313" key="10">
    <source>
        <dbReference type="EMBL" id="MFD2258326.1"/>
    </source>
</evidence>
<dbReference type="Pfam" id="PF00383">
    <property type="entry name" value="dCMP_cyt_deam_1"/>
    <property type="match status" value="1"/>
</dbReference>
<comment type="cofactor">
    <cofactor evidence="8">
        <name>Zn(2+)</name>
        <dbReference type="ChEBI" id="CHEBI:29105"/>
    </cofactor>
    <text evidence="8">Binds 1 zinc ion per subunit.</text>
</comment>
<feature type="binding site" evidence="8">
    <location>
        <position position="57"/>
    </location>
    <ligand>
        <name>Zn(2+)</name>
        <dbReference type="ChEBI" id="CHEBI:29105"/>
        <note>catalytic</note>
    </ligand>
</feature>
<feature type="domain" description="CMP/dCMP-type deaminase" evidence="9">
    <location>
        <begin position="6"/>
        <end position="115"/>
    </location>
</feature>
<comment type="caution">
    <text evidence="10">The sequence shown here is derived from an EMBL/GenBank/DDBJ whole genome shotgun (WGS) entry which is preliminary data.</text>
</comment>
<dbReference type="InterPro" id="IPR028883">
    <property type="entry name" value="tRNA_aden_deaminase"/>
</dbReference>
<gene>
    <name evidence="8" type="primary">tadA</name>
    <name evidence="10" type="ORF">ACFSMZ_00900</name>
</gene>
<dbReference type="PROSITE" id="PS00903">
    <property type="entry name" value="CYT_DCMP_DEAMINASES_1"/>
    <property type="match status" value="1"/>
</dbReference>
<evidence type="ECO:0000256" key="6">
    <source>
        <dbReference type="ARBA" id="ARBA00022833"/>
    </source>
</evidence>
<dbReference type="SUPFAM" id="SSF53927">
    <property type="entry name" value="Cytidine deaminase-like"/>
    <property type="match status" value="1"/>
</dbReference>
<dbReference type="PANTHER" id="PTHR11079">
    <property type="entry name" value="CYTOSINE DEAMINASE FAMILY MEMBER"/>
    <property type="match status" value="1"/>
</dbReference>
<evidence type="ECO:0000259" key="9">
    <source>
        <dbReference type="PROSITE" id="PS51747"/>
    </source>
</evidence>
<dbReference type="GO" id="GO:0052717">
    <property type="term" value="F:tRNA-specific adenosine-34 deaminase activity"/>
    <property type="evidence" value="ECO:0007669"/>
    <property type="project" value="UniProtKB-EC"/>
</dbReference>
<keyword evidence="3 8" id="KW-0819">tRNA processing</keyword>
<comment type="function">
    <text evidence="8">Catalyzes the deamination of adenosine to inosine at the wobble position 34 of tRNA(Arg2).</text>
</comment>
<evidence type="ECO:0000256" key="8">
    <source>
        <dbReference type="HAMAP-Rule" id="MF_00972"/>
    </source>
</evidence>
<dbReference type="Proteomes" id="UP001597373">
    <property type="component" value="Unassembled WGS sequence"/>
</dbReference>